<dbReference type="PROSITE" id="PS50110">
    <property type="entry name" value="RESPONSE_REGULATORY"/>
    <property type="match status" value="1"/>
</dbReference>
<organism evidence="5 6">
    <name type="scientific">Paradesertivirga mongoliensis</name>
    <dbReference type="NCBI Taxonomy" id="2100740"/>
    <lineage>
        <taxon>Bacteria</taxon>
        <taxon>Pseudomonadati</taxon>
        <taxon>Bacteroidota</taxon>
        <taxon>Sphingobacteriia</taxon>
        <taxon>Sphingobacteriales</taxon>
        <taxon>Sphingobacteriaceae</taxon>
        <taxon>Paradesertivirga</taxon>
    </lineage>
</organism>
<dbReference type="EMBL" id="JBHUHZ010000001">
    <property type="protein sequence ID" value="MFD2162299.1"/>
    <property type="molecule type" value="Genomic_DNA"/>
</dbReference>
<reference evidence="6" key="1">
    <citation type="journal article" date="2019" name="Int. J. Syst. Evol. Microbiol.">
        <title>The Global Catalogue of Microorganisms (GCM) 10K type strain sequencing project: providing services to taxonomists for standard genome sequencing and annotation.</title>
        <authorList>
            <consortium name="The Broad Institute Genomics Platform"/>
            <consortium name="The Broad Institute Genome Sequencing Center for Infectious Disease"/>
            <person name="Wu L."/>
            <person name="Ma J."/>
        </authorList>
    </citation>
    <scope>NUCLEOTIDE SEQUENCE [LARGE SCALE GENOMIC DNA]</scope>
    <source>
        <strain evidence="6">KCTC 42217</strain>
    </source>
</reference>
<evidence type="ECO:0000313" key="5">
    <source>
        <dbReference type="EMBL" id="MFD2162299.1"/>
    </source>
</evidence>
<proteinExistence type="predicted"/>
<accession>A0ABW4ZK98</accession>
<evidence type="ECO:0000256" key="3">
    <source>
        <dbReference type="PROSITE-ProRule" id="PRU00169"/>
    </source>
</evidence>
<keyword evidence="6" id="KW-1185">Reference proteome</keyword>
<dbReference type="PANTHER" id="PTHR45339:SF1">
    <property type="entry name" value="HYBRID SIGNAL TRANSDUCTION HISTIDINE KINASE J"/>
    <property type="match status" value="1"/>
</dbReference>
<dbReference type="Proteomes" id="UP001597387">
    <property type="component" value="Unassembled WGS sequence"/>
</dbReference>
<feature type="domain" description="Response regulatory" evidence="4">
    <location>
        <begin position="1"/>
        <end position="72"/>
    </location>
</feature>
<comment type="caution">
    <text evidence="5">The sequence shown here is derived from an EMBL/GenBank/DDBJ whole genome shotgun (WGS) entry which is preliminary data.</text>
</comment>
<dbReference type="RefSeq" id="WP_379125524.1">
    <property type="nucleotide sequence ID" value="NZ_JBHUHZ010000001.1"/>
</dbReference>
<protein>
    <submittedName>
        <fullName evidence="5">Response regulator</fullName>
    </submittedName>
</protein>
<dbReference type="InterPro" id="IPR011006">
    <property type="entry name" value="CheY-like_superfamily"/>
</dbReference>
<dbReference type="PANTHER" id="PTHR45339">
    <property type="entry name" value="HYBRID SIGNAL TRANSDUCTION HISTIDINE KINASE J"/>
    <property type="match status" value="1"/>
</dbReference>
<keyword evidence="1" id="KW-0597">Phosphoprotein</keyword>
<sequence>MNIRMDMLMPEMDLIEATRVIRATSVHQPQIIAMTANAMPEDREACLNAGINEYISKPIKLEIHVDVLKITAGKIKVSRL</sequence>
<dbReference type="SUPFAM" id="SSF52172">
    <property type="entry name" value="CheY-like"/>
    <property type="match status" value="1"/>
</dbReference>
<evidence type="ECO:0000256" key="1">
    <source>
        <dbReference type="ARBA" id="ARBA00022553"/>
    </source>
</evidence>
<dbReference type="InterPro" id="IPR001789">
    <property type="entry name" value="Sig_transdc_resp-reg_receiver"/>
</dbReference>
<evidence type="ECO:0000259" key="4">
    <source>
        <dbReference type="PROSITE" id="PS50110"/>
    </source>
</evidence>
<gene>
    <name evidence="5" type="ORF">ACFSJU_07830</name>
</gene>
<comment type="caution">
    <text evidence="3">Lacks conserved residue(s) required for the propagation of feature annotation.</text>
</comment>
<dbReference type="Gene3D" id="3.40.50.2300">
    <property type="match status" value="1"/>
</dbReference>
<dbReference type="CDD" id="cd17546">
    <property type="entry name" value="REC_hyHK_CKI1_RcsC-like"/>
    <property type="match status" value="1"/>
</dbReference>
<evidence type="ECO:0000313" key="6">
    <source>
        <dbReference type="Proteomes" id="UP001597387"/>
    </source>
</evidence>
<evidence type="ECO:0000256" key="2">
    <source>
        <dbReference type="ARBA" id="ARBA00023012"/>
    </source>
</evidence>
<name>A0ABW4ZK98_9SPHI</name>
<dbReference type="Pfam" id="PF00072">
    <property type="entry name" value="Response_reg"/>
    <property type="match status" value="1"/>
</dbReference>
<keyword evidence="2" id="KW-0902">Two-component regulatory system</keyword>